<feature type="domain" description="Haem-binding" evidence="1">
    <location>
        <begin position="18"/>
        <end position="147"/>
    </location>
</feature>
<dbReference type="KEGG" id="cpc:Cpar_0396"/>
<accession>B3QL31</accession>
<dbReference type="AlphaFoldDB" id="B3QL31"/>
<dbReference type="STRING" id="517417.Cpar_0396"/>
<gene>
    <name evidence="2" type="ordered locus">Cpar_0396</name>
</gene>
<keyword evidence="3" id="KW-1185">Reference proteome</keyword>
<sequence length="148" mass="16854">MPMKHPKTRLRNGAAWVVLALILCQFVPLDRFNQKPAPVTAIPDNVRGVLEAHCFQCHSEQTDWPKTAYFAPLSWYVTGKVKEARKALNFSNYDALSDTARQQLRNEVAGFIGSTDLSSHGRIPGFPKIMMTEPERKTLIEWSRNNNR</sequence>
<dbReference type="Proteomes" id="UP000008811">
    <property type="component" value="Chromosome"/>
</dbReference>
<evidence type="ECO:0000313" key="2">
    <source>
        <dbReference type="EMBL" id="ACF10819.1"/>
    </source>
</evidence>
<reference evidence="2" key="1">
    <citation type="submission" date="2008-06" db="EMBL/GenBank/DDBJ databases">
        <title>Complete sequence of Chlorobaculum parvum NCIB 8327.</title>
        <authorList>
            <consortium name="US DOE Joint Genome Institute"/>
            <person name="Lucas S."/>
            <person name="Copeland A."/>
            <person name="Lapidus A."/>
            <person name="Glavina del Rio T."/>
            <person name="Dalin E."/>
            <person name="Tice H."/>
            <person name="Bruce D."/>
            <person name="Goodwin L."/>
            <person name="Pitluck S."/>
            <person name="Schmutz J."/>
            <person name="Larimer F."/>
            <person name="Land M."/>
            <person name="Hauser L."/>
            <person name="Kyrpides N."/>
            <person name="Mikhailova N."/>
            <person name="Zhao F."/>
            <person name="Li T."/>
            <person name="Liu Z."/>
            <person name="Overmann J."/>
            <person name="Bryant D.A."/>
            <person name="Richardson P."/>
        </authorList>
    </citation>
    <scope>NUCLEOTIDE SEQUENCE [LARGE SCALE GENOMIC DNA]</scope>
    <source>
        <strain evidence="2">NCIB 8327</strain>
    </source>
</reference>
<dbReference type="eggNOG" id="COG2010">
    <property type="taxonomic scope" value="Bacteria"/>
</dbReference>
<organism evidence="2 3">
    <name type="scientific">Chlorobaculum parvum (strain DSM 263 / NCIMB 8327)</name>
    <name type="common">Chlorobium vibrioforme subsp. thiosulfatophilum</name>
    <dbReference type="NCBI Taxonomy" id="517417"/>
    <lineage>
        <taxon>Bacteria</taxon>
        <taxon>Pseudomonadati</taxon>
        <taxon>Chlorobiota</taxon>
        <taxon>Chlorobiia</taxon>
        <taxon>Chlorobiales</taxon>
        <taxon>Chlorobiaceae</taxon>
        <taxon>Chlorobaculum</taxon>
    </lineage>
</organism>
<dbReference type="EMBL" id="CP001099">
    <property type="protein sequence ID" value="ACF10819.1"/>
    <property type="molecule type" value="Genomic_DNA"/>
</dbReference>
<name>B3QL31_CHLP8</name>
<dbReference type="SMART" id="SM01235">
    <property type="entry name" value="Haem_bd"/>
    <property type="match status" value="1"/>
</dbReference>
<evidence type="ECO:0000313" key="3">
    <source>
        <dbReference type="Proteomes" id="UP000008811"/>
    </source>
</evidence>
<evidence type="ECO:0000259" key="1">
    <source>
        <dbReference type="SMART" id="SM01235"/>
    </source>
</evidence>
<dbReference type="InterPro" id="IPR025992">
    <property type="entry name" value="Haem-bd"/>
</dbReference>
<dbReference type="HOGENOM" id="CLU_120447_0_0_10"/>
<protein>
    <recommendedName>
        <fullName evidence="1">Haem-binding domain-containing protein</fullName>
    </recommendedName>
</protein>
<dbReference type="Pfam" id="PF14376">
    <property type="entry name" value="Haem_bd"/>
    <property type="match status" value="1"/>
</dbReference>
<proteinExistence type="predicted"/>